<gene>
    <name evidence="1" type="ORF">MSPICULIGERA_LOCUS20977</name>
</gene>
<accession>A0AA36D8N7</accession>
<proteinExistence type="predicted"/>
<reference evidence="1" key="1">
    <citation type="submission" date="2023-06" db="EMBL/GenBank/DDBJ databases">
        <authorList>
            <person name="Delattre M."/>
        </authorList>
    </citation>
    <scope>NUCLEOTIDE SEQUENCE</scope>
    <source>
        <strain evidence="1">AF72</strain>
    </source>
</reference>
<dbReference type="AlphaFoldDB" id="A0AA36D8N7"/>
<protein>
    <submittedName>
        <fullName evidence="1">Uncharacterized protein</fullName>
    </submittedName>
</protein>
<evidence type="ECO:0000313" key="1">
    <source>
        <dbReference type="EMBL" id="CAJ0582847.1"/>
    </source>
</evidence>
<organism evidence="1 2">
    <name type="scientific">Mesorhabditis spiculigera</name>
    <dbReference type="NCBI Taxonomy" id="96644"/>
    <lineage>
        <taxon>Eukaryota</taxon>
        <taxon>Metazoa</taxon>
        <taxon>Ecdysozoa</taxon>
        <taxon>Nematoda</taxon>
        <taxon>Chromadorea</taxon>
        <taxon>Rhabditida</taxon>
        <taxon>Rhabditina</taxon>
        <taxon>Rhabditomorpha</taxon>
        <taxon>Rhabditoidea</taxon>
        <taxon>Rhabditidae</taxon>
        <taxon>Mesorhabditinae</taxon>
        <taxon>Mesorhabditis</taxon>
    </lineage>
</organism>
<feature type="non-terminal residue" evidence="1">
    <location>
        <position position="129"/>
    </location>
</feature>
<keyword evidence="2" id="KW-1185">Reference proteome</keyword>
<dbReference type="Proteomes" id="UP001177023">
    <property type="component" value="Unassembled WGS sequence"/>
</dbReference>
<name>A0AA36D8N7_9BILA</name>
<comment type="caution">
    <text evidence="1">The sequence shown here is derived from an EMBL/GenBank/DDBJ whole genome shotgun (WGS) entry which is preliminary data.</text>
</comment>
<dbReference type="EMBL" id="CATQJA010002664">
    <property type="protein sequence ID" value="CAJ0582847.1"/>
    <property type="molecule type" value="Genomic_DNA"/>
</dbReference>
<sequence>MSRFAAIFKEQRLQQEKMTPMQPEIRTPTLPPRVPTIIIPALIDPLVYSFTPYTGKQLAEKKLAARMFWGMVLAKNESVPAADGTLNRDHTCHFCYRKAESEAIKRGNFHMFPESDGPWRGHGFAATAA</sequence>
<evidence type="ECO:0000313" key="2">
    <source>
        <dbReference type="Proteomes" id="UP001177023"/>
    </source>
</evidence>